<feature type="region of interest" description="Disordered" evidence="1">
    <location>
        <begin position="1"/>
        <end position="64"/>
    </location>
</feature>
<reference evidence="3" key="2">
    <citation type="submission" date="2015-01" db="EMBL/GenBank/DDBJ databases">
        <title>Evolutionary Origins and Diversification of the Mycorrhizal Mutualists.</title>
        <authorList>
            <consortium name="DOE Joint Genome Institute"/>
            <consortium name="Mycorrhizal Genomics Consortium"/>
            <person name="Kohler A."/>
            <person name="Kuo A."/>
            <person name="Nagy L.G."/>
            <person name="Floudas D."/>
            <person name="Copeland A."/>
            <person name="Barry K.W."/>
            <person name="Cichocki N."/>
            <person name="Veneault-Fourrey C."/>
            <person name="LaButti K."/>
            <person name="Lindquist E.A."/>
            <person name="Lipzen A."/>
            <person name="Lundell T."/>
            <person name="Morin E."/>
            <person name="Murat C."/>
            <person name="Riley R."/>
            <person name="Ohm R."/>
            <person name="Sun H."/>
            <person name="Tunlid A."/>
            <person name="Henrissat B."/>
            <person name="Grigoriev I.V."/>
            <person name="Hibbett D.S."/>
            <person name="Martin F."/>
        </authorList>
    </citation>
    <scope>NUCLEOTIDE SEQUENCE [LARGE SCALE GENOMIC DNA]</scope>
    <source>
        <strain evidence="3">Zn</strain>
    </source>
</reference>
<protein>
    <submittedName>
        <fullName evidence="2">Uncharacterized protein</fullName>
    </submittedName>
</protein>
<sequence>MLAARDQENLVHGHQQVAAAKPLNQTVRSLQPKTPGTRYPKTPLKVPLHDENELSGFGGKPGGGNGMENLGTSKMGSTFDKNAFVTPMGRHKFWPRTRAPLGMKTTNAKAKAFQTPGGLAPEKEFEKFQAPKTSVRRPKKVTHADAVKLQIHGDESPLAERDVEYAPPKPKDLPYESDVFPDGCLNYDIIKPENLMRSMHQVYHCEVDEEGRTELDRRNEEEYQRSAKATDEQILKMIEEEWTVGDVPETFRHLKKKMVPNASGALTKKITPVVSKGPATITSRRAASALSVPPKLLVAPSKASKSAAKPAIPFIGRSRQAVSLLPSKVSEMGRGAATIASKSTIGYSKGRSAIGALHKREAGLTRSVSNMSEASDTTITPARFAEQENDEFRRFNFLKAFDVDDEEIEPGLRGVMPTCLRTEDEDEEFILKLTS</sequence>
<keyword evidence="3" id="KW-1185">Reference proteome</keyword>
<feature type="compositionally biased region" description="Basic and acidic residues" evidence="1">
    <location>
        <begin position="1"/>
        <end position="11"/>
    </location>
</feature>
<dbReference type="AlphaFoldDB" id="A0A0C3CXU7"/>
<evidence type="ECO:0000256" key="1">
    <source>
        <dbReference type="SAM" id="MobiDB-lite"/>
    </source>
</evidence>
<accession>A0A0C3CXU7</accession>
<dbReference type="EMBL" id="KN832873">
    <property type="protein sequence ID" value="KIN03854.1"/>
    <property type="molecule type" value="Genomic_DNA"/>
</dbReference>
<reference evidence="2 3" key="1">
    <citation type="submission" date="2014-04" db="EMBL/GenBank/DDBJ databases">
        <authorList>
            <consortium name="DOE Joint Genome Institute"/>
            <person name="Kuo A."/>
            <person name="Martino E."/>
            <person name="Perotto S."/>
            <person name="Kohler A."/>
            <person name="Nagy L.G."/>
            <person name="Floudas D."/>
            <person name="Copeland A."/>
            <person name="Barry K.W."/>
            <person name="Cichocki N."/>
            <person name="Veneault-Fourrey C."/>
            <person name="LaButti K."/>
            <person name="Lindquist E.A."/>
            <person name="Lipzen A."/>
            <person name="Lundell T."/>
            <person name="Morin E."/>
            <person name="Murat C."/>
            <person name="Sun H."/>
            <person name="Tunlid A."/>
            <person name="Henrissat B."/>
            <person name="Grigoriev I.V."/>
            <person name="Hibbett D.S."/>
            <person name="Martin F."/>
            <person name="Nordberg H.P."/>
            <person name="Cantor M.N."/>
            <person name="Hua S.X."/>
        </authorList>
    </citation>
    <scope>NUCLEOTIDE SEQUENCE [LARGE SCALE GENOMIC DNA]</scope>
    <source>
        <strain evidence="2 3">Zn</strain>
    </source>
</reference>
<evidence type="ECO:0000313" key="2">
    <source>
        <dbReference type="EMBL" id="KIN03854.1"/>
    </source>
</evidence>
<dbReference type="Proteomes" id="UP000054321">
    <property type="component" value="Unassembled WGS sequence"/>
</dbReference>
<dbReference type="InParanoid" id="A0A0C3CXU7"/>
<dbReference type="OrthoDB" id="5327145at2759"/>
<name>A0A0C3CXU7_OIDMZ</name>
<feature type="compositionally biased region" description="Polar residues" evidence="1">
    <location>
        <begin position="23"/>
        <end position="34"/>
    </location>
</feature>
<evidence type="ECO:0000313" key="3">
    <source>
        <dbReference type="Proteomes" id="UP000054321"/>
    </source>
</evidence>
<gene>
    <name evidence="2" type="ORF">OIDMADRAFT_158746</name>
</gene>
<dbReference type="HOGENOM" id="CLU_042952_0_0_1"/>
<organism evidence="2 3">
    <name type="scientific">Oidiodendron maius (strain Zn)</name>
    <dbReference type="NCBI Taxonomy" id="913774"/>
    <lineage>
        <taxon>Eukaryota</taxon>
        <taxon>Fungi</taxon>
        <taxon>Dikarya</taxon>
        <taxon>Ascomycota</taxon>
        <taxon>Pezizomycotina</taxon>
        <taxon>Leotiomycetes</taxon>
        <taxon>Leotiomycetes incertae sedis</taxon>
        <taxon>Myxotrichaceae</taxon>
        <taxon>Oidiodendron</taxon>
    </lineage>
</organism>
<proteinExistence type="predicted"/>